<organism evidence="2 3">
    <name type="scientific">Ottowia oryzae</name>
    <dbReference type="NCBI Taxonomy" id="2109914"/>
    <lineage>
        <taxon>Bacteria</taxon>
        <taxon>Pseudomonadati</taxon>
        <taxon>Pseudomonadota</taxon>
        <taxon>Betaproteobacteria</taxon>
        <taxon>Burkholderiales</taxon>
        <taxon>Comamonadaceae</taxon>
        <taxon>Ottowia</taxon>
    </lineage>
</organism>
<keyword evidence="3" id="KW-1185">Reference proteome</keyword>
<feature type="compositionally biased region" description="Basic and acidic residues" evidence="1">
    <location>
        <begin position="82"/>
        <end position="92"/>
    </location>
</feature>
<evidence type="ECO:0000313" key="3">
    <source>
        <dbReference type="Proteomes" id="UP000239709"/>
    </source>
</evidence>
<feature type="region of interest" description="Disordered" evidence="1">
    <location>
        <begin position="69"/>
        <end position="92"/>
    </location>
</feature>
<evidence type="ECO:0000256" key="1">
    <source>
        <dbReference type="SAM" id="MobiDB-lite"/>
    </source>
</evidence>
<evidence type="ECO:0000313" key="2">
    <source>
        <dbReference type="EMBL" id="AVO33664.1"/>
    </source>
</evidence>
<dbReference type="Proteomes" id="UP000239709">
    <property type="component" value="Chromosome"/>
</dbReference>
<proteinExistence type="predicted"/>
<reference evidence="2 3" key="1">
    <citation type="submission" date="2018-03" db="EMBL/GenBank/DDBJ databases">
        <title>Genome sequencing of Ottowia sp.</title>
        <authorList>
            <person name="Kim S.-J."/>
            <person name="Heo J."/>
            <person name="Kwon S.-W."/>
        </authorList>
    </citation>
    <scope>NUCLEOTIDE SEQUENCE [LARGE SCALE GENOMIC DNA]</scope>
    <source>
        <strain evidence="2 3">KADR8-3</strain>
    </source>
</reference>
<dbReference type="AlphaFoldDB" id="A0A2S0MCQ1"/>
<gene>
    <name evidence="2" type="ORF">C6570_04885</name>
</gene>
<protein>
    <submittedName>
        <fullName evidence="2">Uncharacterized protein</fullName>
    </submittedName>
</protein>
<accession>A0A2S0MCQ1</accession>
<name>A0A2S0MCQ1_9BURK</name>
<sequence length="92" mass="9634">MDTAADLEGRIDAVGQAVIWLAAALEDARLIDGPQLCRALRGRQPPAGTPAALAAASQRTLRQMADALDGARQVRQAQADQSRGHPPDGPRA</sequence>
<dbReference type="RefSeq" id="WP_106702227.1">
    <property type="nucleotide sequence ID" value="NZ_CP027666.1"/>
</dbReference>
<dbReference type="KEGG" id="otk:C6570_04885"/>
<dbReference type="EMBL" id="CP027666">
    <property type="protein sequence ID" value="AVO33664.1"/>
    <property type="molecule type" value="Genomic_DNA"/>
</dbReference>